<dbReference type="InParanoid" id="A0A397RV94"/>
<keyword evidence="3" id="KW-1185">Reference proteome</keyword>
<dbReference type="AlphaFoldDB" id="A0A397RV94"/>
<feature type="transmembrane region" description="Helical" evidence="1">
    <location>
        <begin position="195"/>
        <end position="214"/>
    </location>
</feature>
<accession>A0A397RV94</accession>
<evidence type="ECO:0000256" key="1">
    <source>
        <dbReference type="SAM" id="Phobius"/>
    </source>
</evidence>
<keyword evidence="1" id="KW-0472">Membrane</keyword>
<evidence type="ECO:0000313" key="2">
    <source>
        <dbReference type="EMBL" id="RIA78113.1"/>
    </source>
</evidence>
<sequence>MLKKFFGILLSTASKHIFFRRCQTRKCIRYIFVVVSVFTTVFILGACSNGNHDQIKIRDIGIVGCNSIEDYQDFLYNQFDSIISNEDEGVIDLTLTNNLSNYQKKQFTFLSSIDESKKVNKKTNISFDCETLIFNCSISYECEGEVIKEDIIESNPYYVPETNDYYIFVDGEEISISEALNNDSIDFCIALVDDAVYLAAIAVVAVVIVSMPVIEKVVTGFVKAVETFFTSFWNWLKGIFSTKTTYTPVYEDRISYEVRYENITYTLVEADVKESDLKEKKYYLCVVATDEKKLYMSPIPLRDCYVAPILASSKYVNSFSKDGERYCLSTYTQKDDDAYSAALAAANLIGLDYVTFHSKYTSNGTIKSGLQFDHYHPGYDNGRCSHAHSLFGIPTLKWLWQ</sequence>
<dbReference type="Proteomes" id="UP000266506">
    <property type="component" value="Unassembled WGS sequence"/>
</dbReference>
<evidence type="ECO:0000313" key="3">
    <source>
        <dbReference type="Proteomes" id="UP000266506"/>
    </source>
</evidence>
<reference evidence="2 3" key="1">
    <citation type="submission" date="2018-08" db="EMBL/GenBank/DDBJ databases">
        <title>Genomic Encyclopedia of Archaeal and Bacterial Type Strains, Phase II (KMG-II): from individual species to whole genera.</title>
        <authorList>
            <person name="Goeker M."/>
        </authorList>
    </citation>
    <scope>NUCLEOTIDE SEQUENCE [LARGE SCALE GENOMIC DNA]</scope>
    <source>
        <strain evidence="2 3">ATCC 27112</strain>
    </source>
</reference>
<keyword evidence="1" id="KW-1133">Transmembrane helix</keyword>
<comment type="caution">
    <text evidence="2">The sequence shown here is derived from an EMBL/GenBank/DDBJ whole genome shotgun (WGS) entry which is preliminary data.</text>
</comment>
<keyword evidence="1" id="KW-0812">Transmembrane</keyword>
<dbReference type="EMBL" id="QXEV01000003">
    <property type="protein sequence ID" value="RIA78113.1"/>
    <property type="molecule type" value="Genomic_DNA"/>
</dbReference>
<organism evidence="2 3">
    <name type="scientific">Anaeroplasma bactoclasticum</name>
    <dbReference type="NCBI Taxonomy" id="2088"/>
    <lineage>
        <taxon>Bacteria</taxon>
        <taxon>Bacillati</taxon>
        <taxon>Mycoplasmatota</taxon>
        <taxon>Mollicutes</taxon>
        <taxon>Anaeroplasmatales</taxon>
        <taxon>Anaeroplasmataceae</taxon>
        <taxon>Anaeroplasma</taxon>
    </lineage>
</organism>
<name>A0A397RV94_9MOLU</name>
<gene>
    <name evidence="2" type="ORF">EI71_00425</name>
</gene>
<protein>
    <submittedName>
        <fullName evidence="2">Uncharacterized protein</fullName>
    </submittedName>
</protein>
<feature type="transmembrane region" description="Helical" evidence="1">
    <location>
        <begin position="27"/>
        <end position="46"/>
    </location>
</feature>
<proteinExistence type="predicted"/>